<evidence type="ECO:0000313" key="1">
    <source>
        <dbReference type="EMBL" id="KAF1084405.1"/>
    </source>
</evidence>
<gene>
    <name evidence="1" type="ORF">SPSYN_02182</name>
</gene>
<comment type="caution">
    <text evidence="1">The sequence shown here is derived from an EMBL/GenBank/DDBJ whole genome shotgun (WGS) entry which is preliminary data.</text>
</comment>
<reference evidence="1" key="1">
    <citation type="submission" date="2016-02" db="EMBL/GenBank/DDBJ databases">
        <title>Draft Genome Sequence of Sporotomaculum syntrophicum Strain FB, a Syntrophic Benzoate Degrader.</title>
        <authorList>
            <person name="Nobu M.K."/>
            <person name="Narihiro T."/>
            <person name="Qiu Y.-L."/>
            <person name="Ohashi A."/>
            <person name="Liu W.-T."/>
            <person name="Yuji S."/>
        </authorList>
    </citation>
    <scope>NUCLEOTIDE SEQUENCE</scope>
    <source>
        <strain evidence="1">FB</strain>
    </source>
</reference>
<dbReference type="Proteomes" id="UP000798488">
    <property type="component" value="Unassembled WGS sequence"/>
</dbReference>
<dbReference type="AlphaFoldDB" id="A0A9D2WN06"/>
<accession>A0A9D2WN06</accession>
<proteinExistence type="predicted"/>
<name>A0A9D2WN06_9FIRM</name>
<evidence type="ECO:0000313" key="2">
    <source>
        <dbReference type="Proteomes" id="UP000798488"/>
    </source>
</evidence>
<sequence>MRNFLLGETKELGIKISGADGVDFKILEARYEYKNRLGEILASGEAIVEDKMVYTNLTPTELGFNQICTFIVKVQSDNEEKGIEQVRQDIIVNVIEEY</sequence>
<organism evidence="1 2">
    <name type="scientific">Sporotomaculum syntrophicum</name>
    <dbReference type="NCBI Taxonomy" id="182264"/>
    <lineage>
        <taxon>Bacteria</taxon>
        <taxon>Bacillati</taxon>
        <taxon>Bacillota</taxon>
        <taxon>Clostridia</taxon>
        <taxon>Eubacteriales</taxon>
        <taxon>Desulfallaceae</taxon>
        <taxon>Sporotomaculum</taxon>
    </lineage>
</organism>
<dbReference type="EMBL" id="LSRS01000005">
    <property type="protein sequence ID" value="KAF1084405.1"/>
    <property type="molecule type" value="Genomic_DNA"/>
</dbReference>
<keyword evidence="2" id="KW-1185">Reference proteome</keyword>
<protein>
    <submittedName>
        <fullName evidence="1">Uncharacterized protein</fullName>
    </submittedName>
</protein>